<reference evidence="1" key="1">
    <citation type="journal article" date="2020" name="Nature">
        <title>Giant virus diversity and host interactions through global metagenomics.</title>
        <authorList>
            <person name="Schulz F."/>
            <person name="Roux S."/>
            <person name="Paez-Espino D."/>
            <person name="Jungbluth S."/>
            <person name="Walsh D.A."/>
            <person name="Denef V.J."/>
            <person name="McMahon K.D."/>
            <person name="Konstantinidis K.T."/>
            <person name="Eloe-Fadrosh E.A."/>
            <person name="Kyrpides N.C."/>
            <person name="Woyke T."/>
        </authorList>
    </citation>
    <scope>NUCLEOTIDE SEQUENCE</scope>
    <source>
        <strain evidence="1">GVMAG-M-3300024261-26</strain>
    </source>
</reference>
<organism evidence="1">
    <name type="scientific">viral metagenome</name>
    <dbReference type="NCBI Taxonomy" id="1070528"/>
    <lineage>
        <taxon>unclassified sequences</taxon>
        <taxon>metagenomes</taxon>
        <taxon>organismal metagenomes</taxon>
    </lineage>
</organism>
<dbReference type="AlphaFoldDB" id="A0A6C0ISY8"/>
<evidence type="ECO:0000313" key="1">
    <source>
        <dbReference type="EMBL" id="QHT94643.1"/>
    </source>
</evidence>
<proteinExistence type="predicted"/>
<protein>
    <recommendedName>
        <fullName evidence="2">Nucleotide-diphospho-sugar transferase domain-containing protein</fullName>
    </recommendedName>
</protein>
<evidence type="ECO:0008006" key="2">
    <source>
        <dbReference type="Google" id="ProtNLM"/>
    </source>
</evidence>
<dbReference type="EMBL" id="MN740228">
    <property type="protein sequence ID" value="QHT94643.1"/>
    <property type="molecule type" value="Genomic_DNA"/>
</dbReference>
<name>A0A6C0ISY8_9ZZZZ</name>
<accession>A0A6C0ISY8</accession>
<sequence length="239" mass="28669">MKVFISFATKGKFYKLGQRLIQEIENLELFDKTILYTEDHLKADTAFWEQHHDFIENNERGYGYWLWKSYIIKKTLETLKNGDILLYFDSSFEIYPHMKQNIKNLFSIVEKSYVVGSYCKILCPEFKWNKMDLVKFLKMKEDKYLQTKQRQAGAIMLFKNETTVALINDWYTLSSHYHYINDDDSIETNLPGFTEHRHDQSIFSLLTKKYNTYSDVDMFEYVSIIKNKNERSVIRNITK</sequence>